<comment type="caution">
    <text evidence="1">The sequence shown here is derived from an EMBL/GenBank/DDBJ whole genome shotgun (WGS) entry which is preliminary data.</text>
</comment>
<gene>
    <name evidence="1" type="ORF">HPG69_006832</name>
</gene>
<evidence type="ECO:0000313" key="1">
    <source>
        <dbReference type="EMBL" id="KAF5916428.1"/>
    </source>
</evidence>
<feature type="non-terminal residue" evidence="1">
    <location>
        <position position="1"/>
    </location>
</feature>
<reference evidence="1 2" key="1">
    <citation type="journal article" date="2020" name="Mol. Biol. Evol.">
        <title>Interspecific Gene Flow and the Evolution of Specialization in Black and White Rhinoceros.</title>
        <authorList>
            <person name="Moodley Y."/>
            <person name="Westbury M.V."/>
            <person name="Russo I.M."/>
            <person name="Gopalakrishnan S."/>
            <person name="Rakotoarivelo A."/>
            <person name="Olsen R.A."/>
            <person name="Prost S."/>
            <person name="Tunstall T."/>
            <person name="Ryder O.A."/>
            <person name="Dalen L."/>
            <person name="Bruford M.W."/>
        </authorList>
    </citation>
    <scope>NUCLEOTIDE SEQUENCE [LARGE SCALE GENOMIC DNA]</scope>
    <source>
        <strain evidence="1">SBR-YM</strain>
        <tissue evidence="1">Skin</tissue>
    </source>
</reference>
<protein>
    <submittedName>
        <fullName evidence="1">Uncharacterized protein</fullName>
    </submittedName>
</protein>
<dbReference type="AlphaFoldDB" id="A0A7J7EL17"/>
<evidence type="ECO:0000313" key="2">
    <source>
        <dbReference type="Proteomes" id="UP000551758"/>
    </source>
</evidence>
<name>A0A7J7EL17_DICBM</name>
<dbReference type="EMBL" id="JACDTQ010002713">
    <property type="protein sequence ID" value="KAF5916428.1"/>
    <property type="molecule type" value="Genomic_DNA"/>
</dbReference>
<accession>A0A7J7EL17</accession>
<keyword evidence="2" id="KW-1185">Reference proteome</keyword>
<sequence length="213" mass="23784">MKKLTLNKSILTDLREILCKWPLWLLKALSLSIRSMSLPQGFSVSPSSSQRKEWSQHFSPVGLLEVIYSIDPAKKVVLSFPACLLHETLNELGCTTSSSSVSLGMTPAQPRPCSTGRGDQPQDSQVFHLVTRTEHRPLTMEFGLRCVFLVAILRGNLWRTRDLDDFPDQDVFEFAGVHCVLVQLRPGESRRVCWPCYGLGFSGCGSADSTRVQ</sequence>
<proteinExistence type="predicted"/>
<organism evidence="1 2">
    <name type="scientific">Diceros bicornis minor</name>
    <name type="common">South-central black rhinoceros</name>
    <dbReference type="NCBI Taxonomy" id="77932"/>
    <lineage>
        <taxon>Eukaryota</taxon>
        <taxon>Metazoa</taxon>
        <taxon>Chordata</taxon>
        <taxon>Craniata</taxon>
        <taxon>Vertebrata</taxon>
        <taxon>Euteleostomi</taxon>
        <taxon>Mammalia</taxon>
        <taxon>Eutheria</taxon>
        <taxon>Laurasiatheria</taxon>
        <taxon>Perissodactyla</taxon>
        <taxon>Rhinocerotidae</taxon>
        <taxon>Diceros</taxon>
    </lineage>
</organism>
<dbReference type="Proteomes" id="UP000551758">
    <property type="component" value="Unassembled WGS sequence"/>
</dbReference>